<dbReference type="PANTHER" id="PTHR43163">
    <property type="entry name" value="DIPEPTIDE TRANSPORT SYSTEM PERMEASE PROTEIN DPPB-RELATED"/>
    <property type="match status" value="1"/>
</dbReference>
<dbReference type="InterPro" id="IPR035906">
    <property type="entry name" value="MetI-like_sf"/>
</dbReference>
<organism evidence="15 16">
    <name type="scientific">Sedimentibacter hydroxybenzoicus DSM 7310</name>
    <dbReference type="NCBI Taxonomy" id="1123245"/>
    <lineage>
        <taxon>Bacteria</taxon>
        <taxon>Bacillati</taxon>
        <taxon>Bacillota</taxon>
        <taxon>Tissierellia</taxon>
        <taxon>Sedimentibacter</taxon>
    </lineage>
</organism>
<comment type="caution">
    <text evidence="15">The sequence shown here is derived from an EMBL/GenBank/DDBJ whole genome shotgun (WGS) entry which is preliminary data.</text>
</comment>
<dbReference type="PROSITE" id="PS50928">
    <property type="entry name" value="ABC_TM1"/>
    <property type="match status" value="1"/>
</dbReference>
<keyword evidence="16" id="KW-1185">Reference proteome</keyword>
<keyword evidence="6 13" id="KW-1133">Transmembrane helix</keyword>
<accession>A0A974BL06</accession>
<evidence type="ECO:0000256" key="13">
    <source>
        <dbReference type="RuleBase" id="RU363032"/>
    </source>
</evidence>
<keyword evidence="8" id="KW-0921">Nickel transport</keyword>
<keyword evidence="3" id="KW-1003">Cell membrane</keyword>
<dbReference type="Gene3D" id="1.10.3720.10">
    <property type="entry name" value="MetI-like"/>
    <property type="match status" value="1"/>
</dbReference>
<dbReference type="SUPFAM" id="SSF161098">
    <property type="entry name" value="MetI-like"/>
    <property type="match status" value="1"/>
</dbReference>
<comment type="subcellular location">
    <subcellularLocation>
        <location evidence="1 13">Cell membrane</location>
        <topology evidence="1 13">Multi-pass membrane protein</topology>
    </subcellularLocation>
</comment>
<comment type="subunit">
    <text evidence="11">The complex is composed of two ATP-binding proteins (NikD and NikE), two transmembrane proteins (NikB and NikC) and a solute-binding protein (NikA).</text>
</comment>
<evidence type="ECO:0000256" key="12">
    <source>
        <dbReference type="ARBA" id="ARBA00044774"/>
    </source>
</evidence>
<feature type="transmembrane region" description="Helical" evidence="13">
    <location>
        <begin position="9"/>
        <end position="29"/>
    </location>
</feature>
<evidence type="ECO:0000256" key="2">
    <source>
        <dbReference type="ARBA" id="ARBA00022448"/>
    </source>
</evidence>
<comment type="similarity">
    <text evidence="10">Belongs to the binding-protein-dependent transport system permease family. OppBC subfamily.</text>
</comment>
<evidence type="ECO:0000256" key="9">
    <source>
        <dbReference type="ARBA" id="ARBA00023136"/>
    </source>
</evidence>
<keyword evidence="7" id="KW-0406">Ion transport</keyword>
<sequence>MLKYIIRRIIMMIPVMLGVTFVVFTMLYITPGDPAQTILGENATEETIAELREEMGLDRPFIIQYFDYVWKIVTKGDFGRSYTNQQPVINALIDRFPNTIILAVSSAAIAVILGLILGVVSAVKQYSIFDNFSMTLALIGLSMPNFWQGLLLMLLFSLKLGWFPVSGFTTWKHLILPALTVGTSSCAIIARMTRSSMLEVVRQDYVDSARAKGQKEYIVIIKHALRNAMIPIITAVGLQFGAMLGGSVITESVFSIPGIGKLMVDSIKARDYPSVQAGVLLIALSFCVVNLLVDLLYAATDPRMKSNIEGKA</sequence>
<dbReference type="AlphaFoldDB" id="A0A974BL06"/>
<keyword evidence="2 13" id="KW-0813">Transport</keyword>
<evidence type="ECO:0000259" key="14">
    <source>
        <dbReference type="PROSITE" id="PS50928"/>
    </source>
</evidence>
<feature type="transmembrane region" description="Helical" evidence="13">
    <location>
        <begin position="135"/>
        <end position="158"/>
    </location>
</feature>
<protein>
    <recommendedName>
        <fullName evidence="12">Nickel import system permease protein NikB</fullName>
    </recommendedName>
</protein>
<dbReference type="GO" id="GO:0005886">
    <property type="term" value="C:plasma membrane"/>
    <property type="evidence" value="ECO:0007669"/>
    <property type="project" value="UniProtKB-SubCell"/>
</dbReference>
<evidence type="ECO:0000313" key="15">
    <source>
        <dbReference type="EMBL" id="NYB75285.1"/>
    </source>
</evidence>
<dbReference type="CDD" id="cd06261">
    <property type="entry name" value="TM_PBP2"/>
    <property type="match status" value="1"/>
</dbReference>
<dbReference type="InterPro" id="IPR045621">
    <property type="entry name" value="BPD_transp_1_N"/>
</dbReference>
<dbReference type="InterPro" id="IPR000515">
    <property type="entry name" value="MetI-like"/>
</dbReference>
<keyword evidence="9 13" id="KW-0472">Membrane</keyword>
<evidence type="ECO:0000256" key="1">
    <source>
        <dbReference type="ARBA" id="ARBA00004651"/>
    </source>
</evidence>
<evidence type="ECO:0000256" key="7">
    <source>
        <dbReference type="ARBA" id="ARBA00023065"/>
    </source>
</evidence>
<feature type="transmembrane region" description="Helical" evidence="13">
    <location>
        <begin position="170"/>
        <end position="190"/>
    </location>
</feature>
<evidence type="ECO:0000256" key="10">
    <source>
        <dbReference type="ARBA" id="ARBA00024202"/>
    </source>
</evidence>
<evidence type="ECO:0000256" key="11">
    <source>
        <dbReference type="ARBA" id="ARBA00038669"/>
    </source>
</evidence>
<evidence type="ECO:0000313" key="16">
    <source>
        <dbReference type="Proteomes" id="UP000611629"/>
    </source>
</evidence>
<feature type="transmembrane region" description="Helical" evidence="13">
    <location>
        <begin position="100"/>
        <end position="123"/>
    </location>
</feature>
<dbReference type="EMBL" id="JACBNQ010000019">
    <property type="protein sequence ID" value="NYB75285.1"/>
    <property type="molecule type" value="Genomic_DNA"/>
</dbReference>
<dbReference type="RefSeq" id="WP_179238987.1">
    <property type="nucleotide sequence ID" value="NZ_JACBNQ010000019.1"/>
</dbReference>
<evidence type="ECO:0000256" key="3">
    <source>
        <dbReference type="ARBA" id="ARBA00022475"/>
    </source>
</evidence>
<gene>
    <name evidence="15" type="ORF">HZF24_14150</name>
</gene>
<reference evidence="15" key="1">
    <citation type="submission" date="2020-07" db="EMBL/GenBank/DDBJ databases">
        <title>Genomic analysis of a strain of Sedimentibacter Hydroxybenzoicus DSM7310.</title>
        <authorList>
            <person name="Ma S."/>
        </authorList>
    </citation>
    <scope>NUCLEOTIDE SEQUENCE</scope>
    <source>
        <strain evidence="15">DSM 7310</strain>
    </source>
</reference>
<feature type="transmembrane region" description="Helical" evidence="13">
    <location>
        <begin position="274"/>
        <end position="297"/>
    </location>
</feature>
<dbReference type="Pfam" id="PF00528">
    <property type="entry name" value="BPD_transp_1"/>
    <property type="match status" value="1"/>
</dbReference>
<name>A0A974BL06_SEDHY</name>
<evidence type="ECO:0000256" key="4">
    <source>
        <dbReference type="ARBA" id="ARBA00022596"/>
    </source>
</evidence>
<evidence type="ECO:0000256" key="8">
    <source>
        <dbReference type="ARBA" id="ARBA00023112"/>
    </source>
</evidence>
<keyword evidence="5 13" id="KW-0812">Transmembrane</keyword>
<dbReference type="Proteomes" id="UP000611629">
    <property type="component" value="Unassembled WGS sequence"/>
</dbReference>
<proteinExistence type="inferred from homology"/>
<evidence type="ECO:0000256" key="6">
    <source>
        <dbReference type="ARBA" id="ARBA00022989"/>
    </source>
</evidence>
<dbReference type="NCBIfam" id="NF045470">
    <property type="entry name" value="Opp2B"/>
    <property type="match status" value="1"/>
</dbReference>
<dbReference type="GO" id="GO:0015099">
    <property type="term" value="F:nickel cation transmembrane transporter activity"/>
    <property type="evidence" value="ECO:0007669"/>
    <property type="project" value="InterPro"/>
</dbReference>
<feature type="domain" description="ABC transmembrane type-1" evidence="14">
    <location>
        <begin position="96"/>
        <end position="293"/>
    </location>
</feature>
<dbReference type="Pfam" id="PF19300">
    <property type="entry name" value="BPD_transp_1_N"/>
    <property type="match status" value="1"/>
</dbReference>
<dbReference type="PANTHER" id="PTHR43163:SF6">
    <property type="entry name" value="DIPEPTIDE TRANSPORT SYSTEM PERMEASE PROTEIN DPPB-RELATED"/>
    <property type="match status" value="1"/>
</dbReference>
<feature type="transmembrane region" description="Helical" evidence="13">
    <location>
        <begin position="232"/>
        <end position="254"/>
    </location>
</feature>
<keyword evidence="4" id="KW-0533">Nickel</keyword>
<evidence type="ECO:0000256" key="5">
    <source>
        <dbReference type="ARBA" id="ARBA00022692"/>
    </source>
</evidence>
<dbReference type="InterPro" id="IPR050045">
    <property type="entry name" value="Opp2B"/>
</dbReference>